<evidence type="ECO:0000256" key="6">
    <source>
        <dbReference type="ARBA" id="ARBA00022840"/>
    </source>
</evidence>
<evidence type="ECO:0000256" key="7">
    <source>
        <dbReference type="ARBA" id="ARBA00037993"/>
    </source>
</evidence>
<dbReference type="CDD" id="cd01995">
    <property type="entry name" value="QueC-like"/>
    <property type="match status" value="1"/>
</dbReference>
<dbReference type="EMBL" id="AP017312">
    <property type="protein sequence ID" value="BAU29396.1"/>
    <property type="molecule type" value="Genomic_DNA"/>
</dbReference>
<evidence type="ECO:0000256" key="10">
    <source>
        <dbReference type="HAMAP-Rule" id="MF_01633"/>
    </source>
</evidence>
<dbReference type="EC" id="6.3.4.20" evidence="8 10"/>
<dbReference type="OrthoDB" id="9789567at2"/>
<dbReference type="PANTHER" id="PTHR42914">
    <property type="entry name" value="7-CYANO-7-DEAZAGUANINE SYNTHASE"/>
    <property type="match status" value="1"/>
</dbReference>
<keyword evidence="2 10" id="KW-0436">Ligase</keyword>
<name>A0A0U4NL61_9BACL</name>
<dbReference type="RefSeq" id="WP_096467078.1">
    <property type="nucleotide sequence ID" value="NZ_AP017312.1"/>
</dbReference>
<keyword evidence="10" id="KW-0671">Queuosine biosynthesis</keyword>
<feature type="binding site" evidence="10">
    <location>
        <position position="207"/>
    </location>
    <ligand>
        <name>Zn(2+)</name>
        <dbReference type="ChEBI" id="CHEBI:29105"/>
    </ligand>
</feature>
<comment type="catalytic activity">
    <reaction evidence="9 10">
        <text>7-carboxy-7-carbaguanine + NH4(+) + 2 ATP = 7-cyano-7-carbaguanine + 2 AMP + 2 diphosphate + 2 H(+)</text>
        <dbReference type="Rhea" id="RHEA:27982"/>
        <dbReference type="ChEBI" id="CHEBI:15378"/>
        <dbReference type="ChEBI" id="CHEBI:28938"/>
        <dbReference type="ChEBI" id="CHEBI:30616"/>
        <dbReference type="ChEBI" id="CHEBI:33019"/>
        <dbReference type="ChEBI" id="CHEBI:45075"/>
        <dbReference type="ChEBI" id="CHEBI:61036"/>
        <dbReference type="ChEBI" id="CHEBI:456215"/>
        <dbReference type="EC" id="6.3.4.20"/>
    </reaction>
</comment>
<evidence type="ECO:0000256" key="1">
    <source>
        <dbReference type="ARBA" id="ARBA00005061"/>
    </source>
</evidence>
<dbReference type="InterPro" id="IPR018317">
    <property type="entry name" value="QueC"/>
</dbReference>
<dbReference type="Pfam" id="PF06508">
    <property type="entry name" value="QueC"/>
    <property type="match status" value="1"/>
</dbReference>
<feature type="binding site" evidence="10">
    <location>
        <begin position="11"/>
        <end position="21"/>
    </location>
    <ligand>
        <name>ATP</name>
        <dbReference type="ChEBI" id="CHEBI:30616"/>
    </ligand>
</feature>
<reference evidence="11 12" key="1">
    <citation type="submission" date="2015-12" db="EMBL/GenBank/DDBJ databases">
        <title>Genome sequence of Aneurinibacillus soli.</title>
        <authorList>
            <person name="Lee J.S."/>
            <person name="Lee K.C."/>
            <person name="Kim K.K."/>
            <person name="Lee B.W."/>
        </authorList>
    </citation>
    <scope>NUCLEOTIDE SEQUENCE [LARGE SCALE GENOMIC DNA]</scope>
    <source>
        <strain evidence="11 12">CB4</strain>
    </source>
</reference>
<feature type="binding site" evidence="10">
    <location>
        <position position="210"/>
    </location>
    <ligand>
        <name>Zn(2+)</name>
        <dbReference type="ChEBI" id="CHEBI:29105"/>
    </ligand>
</feature>
<proteinExistence type="inferred from homology"/>
<dbReference type="HAMAP" id="MF_01633">
    <property type="entry name" value="QueC"/>
    <property type="match status" value="1"/>
</dbReference>
<dbReference type="GO" id="GO:0016879">
    <property type="term" value="F:ligase activity, forming carbon-nitrogen bonds"/>
    <property type="evidence" value="ECO:0007669"/>
    <property type="project" value="UniProtKB-UniRule"/>
</dbReference>
<keyword evidence="4 10" id="KW-0547">Nucleotide-binding</keyword>
<dbReference type="PIRSF" id="PIRSF006293">
    <property type="entry name" value="ExsB"/>
    <property type="match status" value="1"/>
</dbReference>
<dbReference type="AlphaFoldDB" id="A0A0U4NL61"/>
<evidence type="ECO:0000313" key="11">
    <source>
        <dbReference type="EMBL" id="BAU29396.1"/>
    </source>
</evidence>
<dbReference type="GO" id="GO:0008616">
    <property type="term" value="P:tRNA queuosine(34) biosynthetic process"/>
    <property type="evidence" value="ECO:0007669"/>
    <property type="project" value="UniProtKB-UniRule"/>
</dbReference>
<evidence type="ECO:0000256" key="5">
    <source>
        <dbReference type="ARBA" id="ARBA00022833"/>
    </source>
</evidence>
<feature type="binding site" evidence="10">
    <location>
        <position position="204"/>
    </location>
    <ligand>
        <name>Zn(2+)</name>
        <dbReference type="ChEBI" id="CHEBI:29105"/>
    </ligand>
</feature>
<dbReference type="UniPathway" id="UPA00391"/>
<gene>
    <name evidence="10 11" type="primary">queC</name>
    <name evidence="11" type="ORF">CB4_03596</name>
</gene>
<dbReference type="InterPro" id="IPR014729">
    <property type="entry name" value="Rossmann-like_a/b/a_fold"/>
</dbReference>
<dbReference type="Proteomes" id="UP000217696">
    <property type="component" value="Chromosome"/>
</dbReference>
<evidence type="ECO:0000313" key="12">
    <source>
        <dbReference type="Proteomes" id="UP000217696"/>
    </source>
</evidence>
<comment type="cofactor">
    <cofactor evidence="10">
        <name>Zn(2+)</name>
        <dbReference type="ChEBI" id="CHEBI:29105"/>
    </cofactor>
    <text evidence="10">Binds 1 zinc ion per subunit.</text>
</comment>
<feature type="binding site" evidence="10">
    <location>
        <position position="196"/>
    </location>
    <ligand>
        <name>Zn(2+)</name>
        <dbReference type="ChEBI" id="CHEBI:29105"/>
    </ligand>
</feature>
<protein>
    <recommendedName>
        <fullName evidence="8 10">7-cyano-7-deazaguanine synthase</fullName>
        <ecNumber evidence="8 10">6.3.4.20</ecNumber>
    </recommendedName>
    <alternativeName>
        <fullName evidence="10">7-cyano-7-carbaguanine synthase</fullName>
    </alternativeName>
    <alternativeName>
        <fullName evidence="10">PreQ(0) synthase</fullName>
    </alternativeName>
    <alternativeName>
        <fullName evidence="10">Queuosine biosynthesis protein QueC</fullName>
    </alternativeName>
</protein>
<keyword evidence="3 10" id="KW-0479">Metal-binding</keyword>
<evidence type="ECO:0000256" key="9">
    <source>
        <dbReference type="ARBA" id="ARBA00047890"/>
    </source>
</evidence>
<dbReference type="Gene3D" id="3.40.50.620">
    <property type="entry name" value="HUPs"/>
    <property type="match status" value="1"/>
</dbReference>
<organism evidence="11 12">
    <name type="scientific">Aneurinibacillus soli</name>
    <dbReference type="NCBI Taxonomy" id="1500254"/>
    <lineage>
        <taxon>Bacteria</taxon>
        <taxon>Bacillati</taxon>
        <taxon>Bacillota</taxon>
        <taxon>Bacilli</taxon>
        <taxon>Bacillales</taxon>
        <taxon>Paenibacillaceae</taxon>
        <taxon>Aneurinibacillus group</taxon>
        <taxon>Aneurinibacillus</taxon>
    </lineage>
</organism>
<dbReference type="GO" id="GO:0008270">
    <property type="term" value="F:zinc ion binding"/>
    <property type="evidence" value="ECO:0007669"/>
    <property type="project" value="UniProtKB-UniRule"/>
</dbReference>
<dbReference type="KEGG" id="asoc:CB4_03596"/>
<dbReference type="GO" id="GO:0005524">
    <property type="term" value="F:ATP binding"/>
    <property type="evidence" value="ECO:0007669"/>
    <property type="project" value="UniProtKB-UniRule"/>
</dbReference>
<dbReference type="NCBIfam" id="TIGR00364">
    <property type="entry name" value="7-cyano-7-deazaguanine synthase QueC"/>
    <property type="match status" value="1"/>
</dbReference>
<comment type="function">
    <text evidence="10">Catalyzes the ATP-dependent conversion of 7-carboxy-7-deazaguanine (CDG) to 7-cyano-7-deazaguanine (preQ(0)).</text>
</comment>
<evidence type="ECO:0000256" key="2">
    <source>
        <dbReference type="ARBA" id="ARBA00022598"/>
    </source>
</evidence>
<accession>A0A0U4NL61</accession>
<evidence type="ECO:0000256" key="3">
    <source>
        <dbReference type="ARBA" id="ARBA00022723"/>
    </source>
</evidence>
<comment type="similarity">
    <text evidence="7 10">Belongs to the QueC family.</text>
</comment>
<comment type="subunit">
    <text evidence="10">Homodimer.</text>
</comment>
<keyword evidence="5 10" id="KW-0862">Zinc</keyword>
<dbReference type="PANTHER" id="PTHR42914:SF1">
    <property type="entry name" value="7-CYANO-7-DEAZAGUANINE SYNTHASE"/>
    <property type="match status" value="1"/>
</dbReference>
<keyword evidence="12" id="KW-1185">Reference proteome</keyword>
<comment type="pathway">
    <text evidence="1 10">Purine metabolism; 7-cyano-7-deazaguanine biosynthesis.</text>
</comment>
<keyword evidence="6 10" id="KW-0067">ATP-binding</keyword>
<evidence type="ECO:0000256" key="4">
    <source>
        <dbReference type="ARBA" id="ARBA00022741"/>
    </source>
</evidence>
<evidence type="ECO:0000256" key="8">
    <source>
        <dbReference type="ARBA" id="ARBA00039149"/>
    </source>
</evidence>
<dbReference type="SUPFAM" id="SSF52402">
    <property type="entry name" value="Adenine nucleotide alpha hydrolases-like"/>
    <property type="match status" value="1"/>
</dbReference>
<sequence length="232" mass="24966">MDTAKKAVVVLSGGLDSTTCMGIARDAGYVLHALTFDYGQRHSREIEQAKRIAHHFEVADHRIVKMDFLSQIGGSALTDRSIAVPTEAGTHEESGEIPATYVPARNLIFLSLAAAYAEVVGAEVIYIGVSAVDYSGYPDCRPEFIASMSETIRLATKAGATGTNLRIEAPLSHLSKKETVELGLRLGVPYELSTSCYQGEEVACGVCDSCRLRLQGFREAGAVDPIAYHNRG</sequence>